<name>A0AA41YR24_9HYPH</name>
<dbReference type="AlphaFoldDB" id="A0AA41YR24"/>
<comment type="caution">
    <text evidence="1">The sequence shown here is derived from an EMBL/GenBank/DDBJ whole genome shotgun (WGS) entry which is preliminary data.</text>
</comment>
<dbReference type="RefSeq" id="WP_282583316.1">
    <property type="nucleotide sequence ID" value="NZ_JAMOIM010000001.1"/>
</dbReference>
<accession>A0AA41YR24</accession>
<proteinExistence type="predicted"/>
<reference evidence="1" key="1">
    <citation type="submission" date="2022-05" db="EMBL/GenBank/DDBJ databases">
        <authorList>
            <person name="Pankratov T."/>
        </authorList>
    </citation>
    <scope>NUCLEOTIDE SEQUENCE</scope>
    <source>
        <strain evidence="1">BP6-180914</strain>
    </source>
</reference>
<organism evidence="1 2">
    <name type="scientific">Lichenifustis flavocetrariae</name>
    <dbReference type="NCBI Taxonomy" id="2949735"/>
    <lineage>
        <taxon>Bacteria</taxon>
        <taxon>Pseudomonadati</taxon>
        <taxon>Pseudomonadota</taxon>
        <taxon>Alphaproteobacteria</taxon>
        <taxon>Hyphomicrobiales</taxon>
        <taxon>Lichenihabitantaceae</taxon>
        <taxon>Lichenifustis</taxon>
    </lineage>
</organism>
<sequence>MKFDTLRFALVRLRRWMQSRKHSGAAAHGRGISRRAALALTAGAVFGPQPADAGMGVWIRTKKPGAAPLTSTIPAHYNYPQYPTSNGDGFFHAQFPAFSTGPNGTPLLLDTSLINQGGTGTLTDSLTDAGVGVGDSSGFAGVLSTANGVTIAELMLTDHHRFRVRTSGAARIMNWVQTLGNQTLVQQIMLTLDATLARVWDQSLASRVSQNSTTLAYHSLTLTQANFPIVSGVYVRPGGWAGLTHFVGVPDARRIAGLKKVVTGTPGEGTAQAPGTQQIIPELAAYFQVYAQGYGNPNTQGKGNGVDTFTTLHTLQSPPAGFTFDGYDFGDVITELNHNGFKFTNTYFGSRQLGLYANFPGVNFTILNVRTGDDGDTDMSHLYADNLDALLALHASTAVNGFGIYGRLIIPSAPSTYADQSWNPFMSTTQTNLNVTLLDILTNSQGHKYIKLNVTVPTNNITGGLPPGLNCNLSYGLTTDSRNPNGIGTFGNMDRGLHVIGIAPGVSAGFVSCTLDGLVPGAKYGQSGLNALTVAATGGFGPDDDGTGHFLGMQSCAVVDSPQDNLDINQGIIDDTAIISGTLADGSHVDNIQVLQIGAPNQTYFNQRPSLKMRNGCVVANLPRYATAGDLIDPIINGQSTNPYLAILQATQMRVGGEDADIYFELGKQSGGQANYGDCTATDCLLQGGTYAILISTLIATSAKFTRSNPMSVFLDTPNATGYAPGGTGANGIGGQIAFMPGSLPPAITPHKLYTVAGFSYAFVFSIPTNTTHDLAVGDILIVTGGTLVAGGLGAATFAVASVDGTGKALTLNVVNPGQYTTAARAGAPTFSMAIQSAASSSAGGTLTASQTWVYNALVLKDPATGSFVDTSASSTGTGYVAGAFFKAISTGLISANNNFVTDVPATLASKLTSVSLDANNKPYPQMNNVSAYNNRWLYAAPATEPTSDPATGVSGYPLVTTQVLSTRAPSINPPPTPITSLVAAAASATQMRLTFVPDGNARLSPDGALNPSGYQYVLRQTGGAWPIDGSGNIVWSNLPAVSSSGSNVTAVLPDVLTSNQSYDVMVRGVNAYDSPNQIPMQFAANSNVPSVIMPAA</sequence>
<evidence type="ECO:0000313" key="1">
    <source>
        <dbReference type="EMBL" id="MCW6506981.1"/>
    </source>
</evidence>
<keyword evidence="2" id="KW-1185">Reference proteome</keyword>
<gene>
    <name evidence="1" type="ORF">M8523_02975</name>
</gene>
<protein>
    <submittedName>
        <fullName evidence="1">Uncharacterized protein</fullName>
    </submittedName>
</protein>
<dbReference type="Proteomes" id="UP001165667">
    <property type="component" value="Unassembled WGS sequence"/>
</dbReference>
<evidence type="ECO:0000313" key="2">
    <source>
        <dbReference type="Proteomes" id="UP001165667"/>
    </source>
</evidence>
<dbReference type="EMBL" id="JAMOIM010000001">
    <property type="protein sequence ID" value="MCW6506981.1"/>
    <property type="molecule type" value="Genomic_DNA"/>
</dbReference>